<dbReference type="EMBL" id="CAUYUJ010018484">
    <property type="protein sequence ID" value="CAK0883937.1"/>
    <property type="molecule type" value="Genomic_DNA"/>
</dbReference>
<keyword evidence="2" id="KW-1185">Reference proteome</keyword>
<dbReference type="Proteomes" id="UP001189429">
    <property type="component" value="Unassembled WGS sequence"/>
</dbReference>
<reference evidence="1" key="1">
    <citation type="submission" date="2023-10" db="EMBL/GenBank/DDBJ databases">
        <authorList>
            <person name="Chen Y."/>
            <person name="Shah S."/>
            <person name="Dougan E. K."/>
            <person name="Thang M."/>
            <person name="Chan C."/>
        </authorList>
    </citation>
    <scope>NUCLEOTIDE SEQUENCE [LARGE SCALE GENOMIC DNA]</scope>
</reference>
<accession>A0ABN9WFP8</accession>
<evidence type="ECO:0000313" key="2">
    <source>
        <dbReference type="Proteomes" id="UP001189429"/>
    </source>
</evidence>
<proteinExistence type="predicted"/>
<comment type="caution">
    <text evidence="1">The sequence shown here is derived from an EMBL/GenBank/DDBJ whole genome shotgun (WGS) entry which is preliminary data.</text>
</comment>
<evidence type="ECO:0000313" key="1">
    <source>
        <dbReference type="EMBL" id="CAK0883937.1"/>
    </source>
</evidence>
<gene>
    <name evidence="1" type="ORF">PCOR1329_LOCUS66012</name>
</gene>
<organism evidence="1 2">
    <name type="scientific">Prorocentrum cordatum</name>
    <dbReference type="NCBI Taxonomy" id="2364126"/>
    <lineage>
        <taxon>Eukaryota</taxon>
        <taxon>Sar</taxon>
        <taxon>Alveolata</taxon>
        <taxon>Dinophyceae</taxon>
        <taxon>Prorocentrales</taxon>
        <taxon>Prorocentraceae</taxon>
        <taxon>Prorocentrum</taxon>
    </lineage>
</organism>
<sequence length="219" mass="23401">MDSINVRYDKWTYGQLCVSESVQATTPGPTLAPTLAPTAAPTVSSAGATGDPHLQNMFGQRFDLMKPGAHVLINIPRGVRAENALLRVEAEARRMGRGCADMYFQTLNVTGQWAEAGQERGYQYDALSGSKESPRWLTIGKVEIKVTHGQTESGIRYLNFYVKHLGQVGFAVGGLLGEDDFTDAASIPDGCKKMTSLHPGAVARASNSSSLSVAIAIVA</sequence>
<protein>
    <submittedName>
        <fullName evidence="1">Uncharacterized protein</fullName>
    </submittedName>
</protein>
<name>A0ABN9WFP8_9DINO</name>